<feature type="domain" description="Type I restriction modification DNA specificity" evidence="4">
    <location>
        <begin position="25"/>
        <end position="194"/>
    </location>
</feature>
<dbReference type="InterPro" id="IPR000055">
    <property type="entry name" value="Restrct_endonuc_typeI_TRD"/>
</dbReference>
<dbReference type="REBASE" id="167135">
    <property type="entry name" value="S.Ber242ORF6556P"/>
</dbReference>
<proteinExistence type="inferred from homology"/>
<dbReference type="GO" id="GO:0003677">
    <property type="term" value="F:DNA binding"/>
    <property type="evidence" value="ECO:0007669"/>
    <property type="project" value="UniProtKB-KW"/>
</dbReference>
<dbReference type="PANTHER" id="PTHR43140:SF1">
    <property type="entry name" value="TYPE I RESTRICTION ENZYME ECOKI SPECIFICITY SUBUNIT"/>
    <property type="match status" value="1"/>
</dbReference>
<dbReference type="InterPro" id="IPR044946">
    <property type="entry name" value="Restrct_endonuc_typeI_TRD_sf"/>
</dbReference>
<keyword evidence="3" id="KW-0238">DNA-binding</keyword>
<keyword evidence="2" id="KW-0680">Restriction system</keyword>
<evidence type="ECO:0000256" key="1">
    <source>
        <dbReference type="ARBA" id="ARBA00010923"/>
    </source>
</evidence>
<evidence type="ECO:0000256" key="2">
    <source>
        <dbReference type="ARBA" id="ARBA00022747"/>
    </source>
</evidence>
<evidence type="ECO:0000256" key="3">
    <source>
        <dbReference type="ARBA" id="ARBA00023125"/>
    </source>
</evidence>
<dbReference type="CDD" id="cd17249">
    <property type="entry name" value="RMtype1_S_EcoR124I-TRD2-CR2_like"/>
    <property type="match status" value="1"/>
</dbReference>
<dbReference type="GO" id="GO:0009307">
    <property type="term" value="P:DNA restriction-modification system"/>
    <property type="evidence" value="ECO:0007669"/>
    <property type="project" value="UniProtKB-KW"/>
</dbReference>
<dbReference type="InterPro" id="IPR051212">
    <property type="entry name" value="Type-I_RE_S_subunit"/>
</dbReference>
<protein>
    <submittedName>
        <fullName evidence="5">Type I restriction enzyme, S subunit</fullName>
    </submittedName>
</protein>
<accession>A0A1M5RGG2</accession>
<sequence>MAGGVALAAKVDESAEVEGPWPLPAGWKWTALGALGTWMGGGTPSKANAAFWTNGTVPWVSPKDMKVAVIGETEDKVTSAAVEGSSAKYVPEGSVLMVMRSGILKHSFPVAITDRIVTLNQDLRALTSHDGISPNYIARYLALAENRVLNDCSKDGTTVNSVEVSALERVPVPLAPVAEQRRIVARVDALFAEVAEGEAALAEARKGLSTFRRALLKAAITGELTKDWRAANPVTETGRELLARIARDRASKSIPAARSRRAVDARLLDTSILPQLPPGWAWATVNEVKAGDQRNGISISGSPSPPGVKAMRLDALTARGLNLDAVRYIPLPEDRIQNYRVNNGDLLISRANGSPEFVGRAVYVADIGETVVFPDTMIRYPLGADQQIGLWIELAWNSPIGRSQIRRLAKTTAGILKISQEDIAQIALPIPPPAEAAEILRRVSDALTAAADTLAMLDAEAADAARLKQSILKAAFEGRLVSQDPTDEPAGALLARFAASPAVAPARRGRVRKSEV</sequence>
<dbReference type="AlphaFoldDB" id="A0A1M5RGG2"/>
<gene>
    <name evidence="5" type="ORF">SAMN05444169_6555</name>
</gene>
<name>A0A1M5RGG2_9BRAD</name>
<dbReference type="Gene3D" id="3.90.220.20">
    <property type="entry name" value="DNA methylase specificity domains"/>
    <property type="match status" value="2"/>
</dbReference>
<dbReference type="Pfam" id="PF01420">
    <property type="entry name" value="Methylase_S"/>
    <property type="match status" value="1"/>
</dbReference>
<evidence type="ECO:0000259" key="4">
    <source>
        <dbReference type="Pfam" id="PF01420"/>
    </source>
</evidence>
<dbReference type="SUPFAM" id="SSF116734">
    <property type="entry name" value="DNA methylase specificity domain"/>
    <property type="match status" value="2"/>
</dbReference>
<reference evidence="5 6" key="1">
    <citation type="submission" date="2016-11" db="EMBL/GenBank/DDBJ databases">
        <authorList>
            <person name="Jaros S."/>
            <person name="Januszkiewicz K."/>
            <person name="Wedrychowicz H."/>
        </authorList>
    </citation>
    <scope>NUCLEOTIDE SEQUENCE [LARGE SCALE GENOMIC DNA]</scope>
    <source>
        <strain evidence="5 6">GAS242</strain>
    </source>
</reference>
<evidence type="ECO:0000313" key="6">
    <source>
        <dbReference type="Proteomes" id="UP000190675"/>
    </source>
</evidence>
<dbReference type="Proteomes" id="UP000190675">
    <property type="component" value="Chromosome I"/>
</dbReference>
<dbReference type="EMBL" id="LT670818">
    <property type="protein sequence ID" value="SHH25395.1"/>
    <property type="molecule type" value="Genomic_DNA"/>
</dbReference>
<organism evidence="5 6">
    <name type="scientific">Bradyrhizobium erythrophlei</name>
    <dbReference type="NCBI Taxonomy" id="1437360"/>
    <lineage>
        <taxon>Bacteria</taxon>
        <taxon>Pseudomonadati</taxon>
        <taxon>Pseudomonadota</taxon>
        <taxon>Alphaproteobacteria</taxon>
        <taxon>Hyphomicrobiales</taxon>
        <taxon>Nitrobacteraceae</taxon>
        <taxon>Bradyrhizobium</taxon>
    </lineage>
</organism>
<dbReference type="PANTHER" id="PTHR43140">
    <property type="entry name" value="TYPE-1 RESTRICTION ENZYME ECOKI SPECIFICITY PROTEIN"/>
    <property type="match status" value="1"/>
</dbReference>
<comment type="similarity">
    <text evidence="1">Belongs to the type-I restriction system S methylase family.</text>
</comment>
<evidence type="ECO:0000313" key="5">
    <source>
        <dbReference type="EMBL" id="SHH25395.1"/>
    </source>
</evidence>
<dbReference type="OrthoDB" id="164285at2"/>